<dbReference type="InterPro" id="IPR038916">
    <property type="entry name" value="FAM118"/>
</dbReference>
<dbReference type="InterPro" id="IPR027417">
    <property type="entry name" value="P-loop_NTPase"/>
</dbReference>
<keyword evidence="3" id="KW-0677">Repeat</keyword>
<dbReference type="AlphaFoldDB" id="A0A814EP72"/>
<dbReference type="InterPro" id="IPR056884">
    <property type="entry name" value="NPHP3-like_N"/>
</dbReference>
<dbReference type="EMBL" id="CAJNOU010000365">
    <property type="protein sequence ID" value="CAF0974020.1"/>
    <property type="molecule type" value="Genomic_DNA"/>
</dbReference>
<organism evidence="6 7">
    <name type="scientific">Rotaria sordida</name>
    <dbReference type="NCBI Taxonomy" id="392033"/>
    <lineage>
        <taxon>Eukaryota</taxon>
        <taxon>Metazoa</taxon>
        <taxon>Spiralia</taxon>
        <taxon>Gnathifera</taxon>
        <taxon>Rotifera</taxon>
        <taxon>Eurotatoria</taxon>
        <taxon>Bdelloidea</taxon>
        <taxon>Philodinida</taxon>
        <taxon>Philodinidae</taxon>
        <taxon>Rotaria</taxon>
    </lineage>
</organism>
<dbReference type="InterPro" id="IPR007111">
    <property type="entry name" value="NACHT_NTPase"/>
</dbReference>
<evidence type="ECO:0000256" key="2">
    <source>
        <dbReference type="ARBA" id="ARBA00022553"/>
    </source>
</evidence>
<comment type="caution">
    <text evidence="6">The sequence shown here is derived from an EMBL/GenBank/DDBJ whole genome shotgun (WGS) entry which is preliminary data.</text>
</comment>
<dbReference type="PROSITE" id="PS50837">
    <property type="entry name" value="NACHT"/>
    <property type="match status" value="1"/>
</dbReference>
<dbReference type="Proteomes" id="UP000663889">
    <property type="component" value="Unassembled WGS sequence"/>
</dbReference>
<evidence type="ECO:0000313" key="7">
    <source>
        <dbReference type="Proteomes" id="UP000663889"/>
    </source>
</evidence>
<reference evidence="6" key="1">
    <citation type="submission" date="2021-02" db="EMBL/GenBank/DDBJ databases">
        <authorList>
            <person name="Nowell W R."/>
        </authorList>
    </citation>
    <scope>NUCLEOTIDE SEQUENCE</scope>
</reference>
<evidence type="ECO:0000259" key="5">
    <source>
        <dbReference type="PROSITE" id="PS50837"/>
    </source>
</evidence>
<sequence>MVDEIQQIKKEIALNNVMIFIGTSVSIYTTNGEQEFSHWKGLIHDGLQRCHKSSWISDKDFEDFIIKFESNTAEVADYLHAADLIKCCFKKASDAYKLWLMETVGKLSIKKPELIEAIGELGCPILTTNYDALLEEILDKKPLTWNKYYTENIDNLLEVLRNYILHIYGYFEEPDTVIFNSDDYNRISEKQFGLPNLRALMERKKLLLIGYGADMSDPNFSNLLKWIYRLTNHKSLSIYKLVTSNRNKTFNKTSDISFLENIKELPYGYSLNDLLHFIKNLKSFPPLIHESLSFTDKQEIVRKKYLNYLIHEYGHVSIFGYSNSNMSLPLQSVYVELKFDPTHPSIKAMKTLEINEEFKRKLISPYFFNQNERQKLNRAILERNICNPETIYRDFMIDQWLNVFLNNKNIFTEDEAIAIQNKVNQLKQSILEKNNLKEVKQFRIQQVYKEFKHFIILGHPGSGKTTLSKWVVTNMAKQCLGEKNMLFDNTNDNKEKIPILIPIWKYVDQLKENQQKKTLLQFIYENSTFNSTFFQDEERKLLSSFLIESLIHGNLLIIFEGLDEVPVHVDRSDLMKEINALLEQGIDYDVKSNKLIYSVYQQKEINNTQNPTIGNRFIVTSRIEGNYFEEINFYIPRLTIEDMSNDALKLFCHSYMECIKNTSFETGRIDQYTADQLYNNITKNKDIFQLAINPQLASIIVAVYDQYKDKLPEKRIDLYEKAIEQIIERLVICNINSPTYYVSQELKLNTIILWSIMQDIAEYLHNIFKYQAGLFNEFGHNSFRFIHRTFQEYLAAKSIIYSYGIKRSEDIIYENIKNKIGNPNWRVPLSMTFGLLSKSIQHNELFNNIIIRLLKDEHDSSNTLLVPFVIIDSLNDMYFSLKEIEYELIKKLADMLLLDYENISGFSRLKEHQELIESYFLKLKKKYDCTMTEWFIEKINNEENIAACANIIYQLK</sequence>
<accession>A0A814EP72</accession>
<dbReference type="PANTHER" id="PTHR28623">
    <property type="entry name" value="PROTEIN FAM118B"/>
    <property type="match status" value="1"/>
</dbReference>
<keyword evidence="4" id="KW-0007">Acetylation</keyword>
<dbReference type="PANTHER" id="PTHR28623:SF2">
    <property type="entry name" value="PROTEIN FAM118A"/>
    <property type="match status" value="1"/>
</dbReference>
<comment type="similarity">
    <text evidence="1">Belongs to the FAM118 family.</text>
</comment>
<evidence type="ECO:0000256" key="1">
    <source>
        <dbReference type="ARBA" id="ARBA00006491"/>
    </source>
</evidence>
<evidence type="ECO:0000256" key="3">
    <source>
        <dbReference type="ARBA" id="ARBA00022737"/>
    </source>
</evidence>
<feature type="domain" description="NACHT" evidence="5">
    <location>
        <begin position="452"/>
        <end position="565"/>
    </location>
</feature>
<dbReference type="Pfam" id="PF13289">
    <property type="entry name" value="SIR2_2"/>
    <property type="match status" value="1"/>
</dbReference>
<name>A0A814EP72_9BILA</name>
<keyword evidence="2" id="KW-0597">Phosphoprotein</keyword>
<protein>
    <recommendedName>
        <fullName evidence="5">NACHT domain-containing protein</fullName>
    </recommendedName>
</protein>
<proteinExistence type="inferred from homology"/>
<dbReference type="Gene3D" id="3.40.50.300">
    <property type="entry name" value="P-loop containing nucleotide triphosphate hydrolases"/>
    <property type="match status" value="1"/>
</dbReference>
<gene>
    <name evidence="6" type="ORF">SEV965_LOCUS9398</name>
</gene>
<dbReference type="SUPFAM" id="SSF52540">
    <property type="entry name" value="P-loop containing nucleoside triphosphate hydrolases"/>
    <property type="match status" value="1"/>
</dbReference>
<evidence type="ECO:0000313" key="6">
    <source>
        <dbReference type="EMBL" id="CAF0974020.1"/>
    </source>
</evidence>
<dbReference type="Pfam" id="PF24883">
    <property type="entry name" value="NPHP3_N"/>
    <property type="match status" value="1"/>
</dbReference>
<evidence type="ECO:0000256" key="4">
    <source>
        <dbReference type="ARBA" id="ARBA00022990"/>
    </source>
</evidence>